<evidence type="ECO:0000313" key="2">
    <source>
        <dbReference type="Proteomes" id="UP001281761"/>
    </source>
</evidence>
<gene>
    <name evidence="1" type="ORF">BLNAU_15978</name>
</gene>
<evidence type="ECO:0000313" key="1">
    <source>
        <dbReference type="EMBL" id="KAK2949137.1"/>
    </source>
</evidence>
<proteinExistence type="predicted"/>
<protein>
    <submittedName>
        <fullName evidence="1">Charged multivesicular body protein 3</fullName>
    </submittedName>
</protein>
<name>A0ABQ9XES6_9EUKA</name>
<reference evidence="1 2" key="1">
    <citation type="journal article" date="2022" name="bioRxiv">
        <title>Genomics of Preaxostyla Flagellates Illuminates Evolutionary Transitions and the Path Towards Mitochondrial Loss.</title>
        <authorList>
            <person name="Novak L.V.F."/>
            <person name="Treitli S.C."/>
            <person name="Pyrih J."/>
            <person name="Halakuc P."/>
            <person name="Pipaliya S.V."/>
            <person name="Vacek V."/>
            <person name="Brzon O."/>
            <person name="Soukal P."/>
            <person name="Eme L."/>
            <person name="Dacks J.B."/>
            <person name="Karnkowska A."/>
            <person name="Elias M."/>
            <person name="Hampl V."/>
        </authorList>
    </citation>
    <scope>NUCLEOTIDE SEQUENCE [LARGE SCALE GENOMIC DNA]</scope>
    <source>
        <strain evidence="1">NAU3</strain>
        <tissue evidence="1">Gut</tissue>
    </source>
</reference>
<organism evidence="1 2">
    <name type="scientific">Blattamonas nauphoetae</name>
    <dbReference type="NCBI Taxonomy" id="2049346"/>
    <lineage>
        <taxon>Eukaryota</taxon>
        <taxon>Metamonada</taxon>
        <taxon>Preaxostyla</taxon>
        <taxon>Oxymonadida</taxon>
        <taxon>Blattamonas</taxon>
    </lineage>
</organism>
<keyword evidence="2" id="KW-1185">Reference proteome</keyword>
<accession>A0ABQ9XES6</accession>
<dbReference type="Pfam" id="PF03357">
    <property type="entry name" value="Snf7"/>
    <property type="match status" value="1"/>
</dbReference>
<dbReference type="Proteomes" id="UP001281761">
    <property type="component" value="Unassembled WGS sequence"/>
</dbReference>
<dbReference type="PANTHER" id="PTHR10476">
    <property type="entry name" value="CHARGED MULTIVESICULAR BODY PROTEIN"/>
    <property type="match status" value="1"/>
</dbReference>
<comment type="caution">
    <text evidence="1">The sequence shown here is derived from an EMBL/GenBank/DDBJ whole genome shotgun (WGS) entry which is preliminary data.</text>
</comment>
<dbReference type="InterPro" id="IPR005024">
    <property type="entry name" value="Snf7_fam"/>
</dbReference>
<dbReference type="Gene3D" id="6.10.140.1230">
    <property type="match status" value="1"/>
</dbReference>
<dbReference type="EMBL" id="JARBJD010000162">
    <property type="protein sequence ID" value="KAK2949137.1"/>
    <property type="molecule type" value="Genomic_DNA"/>
</dbReference>
<sequence length="216" mass="24263">MGNKESVAVIQTDEEKQREVIRGWKRDIRKSQRELDKQMNSYKLSEQKAKKEIQACVKRGDQASARTLARNVVQVRKAYDRSYSAKAQLDVLTSNIDQQARMLRTTKIIQQSSEIQAAMNAACSVPEVASVMQEMSKQMMTAGLIEEEVDAAFDNLDGDMDDLADDEVDKVVAEMVAGQLDQQRVQRGQIAQPQQQSTMQPVVDDIEARLAALDQD</sequence>